<comment type="function">
    <text evidence="3">Acetylation of prosthetic group (2-(5''-phosphoribosyl)-3'-dephosphocoenzyme-A) of the gamma subunit of citrate lyase.</text>
</comment>
<dbReference type="InterPro" id="IPR005216">
    <property type="entry name" value="Citrate_lyase_ligase"/>
</dbReference>
<keyword evidence="2 3" id="KW-0067">ATP-binding</keyword>
<keyword evidence="1 3" id="KW-0547">Nucleotide-binding</keyword>
<reference evidence="5 7" key="2">
    <citation type="submission" date="2017-09" db="EMBL/GenBank/DDBJ databases">
        <title>FDA dAtabase for Regulatory Grade micrObial Sequences (FDA-ARGOS): Supporting development and validation of Infectious Disease Dx tests.</title>
        <authorList>
            <person name="Minogue T."/>
            <person name="Wolcott M."/>
            <person name="Wasieloski L."/>
            <person name="Aguilar W."/>
            <person name="Moore D."/>
            <person name="Tallon L.J."/>
            <person name="Sadzewicz L."/>
            <person name="Ott S."/>
            <person name="Zhao X."/>
            <person name="Nagaraj S."/>
            <person name="Vavikolanu K."/>
            <person name="Aluvathingal J."/>
            <person name="Nadendla S."/>
            <person name="Sichtig H."/>
        </authorList>
    </citation>
    <scope>NUCLEOTIDE SEQUENCE [LARGE SCALE GENOMIC DNA]</scope>
    <source>
        <strain evidence="5 7">FDAARGOS_396</strain>
    </source>
</reference>
<proteinExistence type="predicted"/>
<dbReference type="EC" id="6.2.1.22" evidence="3"/>
<evidence type="ECO:0000259" key="4">
    <source>
        <dbReference type="PROSITE" id="PS51186"/>
    </source>
</evidence>
<dbReference type="InterPro" id="IPR013166">
    <property type="entry name" value="Citrate_lyase_ligase_C"/>
</dbReference>
<dbReference type="InterPro" id="IPR004821">
    <property type="entry name" value="Cyt_trans-like"/>
</dbReference>
<evidence type="ECO:0000313" key="5">
    <source>
        <dbReference type="EMBL" id="PEH46097.1"/>
    </source>
</evidence>
<dbReference type="EMBL" id="PDEB01000004">
    <property type="protein sequence ID" value="PEH46097.1"/>
    <property type="molecule type" value="Genomic_DNA"/>
</dbReference>
<dbReference type="InterPro" id="IPR016181">
    <property type="entry name" value="Acyl_CoA_acyltransferase"/>
</dbReference>
<dbReference type="InterPro" id="IPR014729">
    <property type="entry name" value="Rossmann-like_a/b/a_fold"/>
</dbReference>
<dbReference type="GO" id="GO:0005524">
    <property type="term" value="F:ATP binding"/>
    <property type="evidence" value="ECO:0007669"/>
    <property type="project" value="UniProtKB-UniRule"/>
</dbReference>
<protein>
    <recommendedName>
        <fullName evidence="3">[Citrate [pro-3S]-lyase] ligase</fullName>
        <ecNumber evidence="3">6.2.1.22</ecNumber>
    </recommendedName>
</protein>
<name>A0A377KZ56_9ENTE</name>
<dbReference type="AlphaFoldDB" id="A0A377KZ56"/>
<dbReference type="GO" id="GO:0016747">
    <property type="term" value="F:acyltransferase activity, transferring groups other than amino-acyl groups"/>
    <property type="evidence" value="ECO:0007669"/>
    <property type="project" value="InterPro"/>
</dbReference>
<dbReference type="Gene3D" id="3.40.50.620">
    <property type="entry name" value="HUPs"/>
    <property type="match status" value="1"/>
</dbReference>
<keyword evidence="6" id="KW-0456">Lyase</keyword>
<dbReference type="Proteomes" id="UP000252797">
    <property type="component" value="Unassembled WGS sequence"/>
</dbReference>
<dbReference type="Proteomes" id="UP000220669">
    <property type="component" value="Unassembled WGS sequence"/>
</dbReference>
<evidence type="ECO:0000256" key="2">
    <source>
        <dbReference type="ARBA" id="ARBA00022840"/>
    </source>
</evidence>
<dbReference type="EMBL" id="LEPB01000001">
    <property type="protein sequence ID" value="RCA11860.1"/>
    <property type="molecule type" value="Genomic_DNA"/>
</dbReference>
<dbReference type="NCBIfam" id="TIGR00124">
    <property type="entry name" value="cit_ly_ligase"/>
    <property type="match status" value="1"/>
</dbReference>
<dbReference type="Pfam" id="PF08218">
    <property type="entry name" value="Citrate_ly_lig"/>
    <property type="match status" value="1"/>
</dbReference>
<dbReference type="NCBIfam" id="TIGR00125">
    <property type="entry name" value="cyt_tran_rel"/>
    <property type="match status" value="1"/>
</dbReference>
<dbReference type="GO" id="GO:0008771">
    <property type="term" value="F:[citrate (pro-3S)-lyase] ligase activity"/>
    <property type="evidence" value="ECO:0007669"/>
    <property type="project" value="UniProtKB-EC"/>
</dbReference>
<dbReference type="RefSeq" id="WP_016177154.1">
    <property type="nucleotide sequence ID" value="NZ_CABGKH010000001.1"/>
</dbReference>
<keyword evidence="3 6" id="KW-0436">Ligase</keyword>
<evidence type="ECO:0000256" key="1">
    <source>
        <dbReference type="ARBA" id="ARBA00022741"/>
    </source>
</evidence>
<accession>A0A377KZ56</accession>
<gene>
    <name evidence="5" type="primary">citC</name>
    <name evidence="5" type="ORF">CRM96_14430</name>
    <name evidence="6" type="ORF">EA71_00064</name>
</gene>
<feature type="domain" description="N-acetyltransferase" evidence="4">
    <location>
        <begin position="1"/>
        <end position="125"/>
    </location>
</feature>
<evidence type="ECO:0000313" key="6">
    <source>
        <dbReference type="EMBL" id="RCA11860.1"/>
    </source>
</evidence>
<dbReference type="PROSITE" id="PS51186">
    <property type="entry name" value="GNAT"/>
    <property type="match status" value="1"/>
</dbReference>
<dbReference type="Gene3D" id="3.40.630.30">
    <property type="match status" value="1"/>
</dbReference>
<dbReference type="SUPFAM" id="SSF55729">
    <property type="entry name" value="Acyl-CoA N-acyltransferases (Nat)"/>
    <property type="match status" value="1"/>
</dbReference>
<comment type="catalytic activity">
    <reaction evidence="3">
        <text>holo-[citrate lyase ACP] + acetate + ATP = acetyl-[citrate lyase ACP] + AMP + diphosphate</text>
        <dbReference type="Rhea" id="RHEA:23788"/>
        <dbReference type="Rhea" id="RHEA-COMP:10158"/>
        <dbReference type="Rhea" id="RHEA-COMP:13710"/>
        <dbReference type="ChEBI" id="CHEBI:30089"/>
        <dbReference type="ChEBI" id="CHEBI:30616"/>
        <dbReference type="ChEBI" id="CHEBI:33019"/>
        <dbReference type="ChEBI" id="CHEBI:82683"/>
        <dbReference type="ChEBI" id="CHEBI:137976"/>
        <dbReference type="ChEBI" id="CHEBI:456215"/>
        <dbReference type="EC" id="6.2.1.22"/>
    </reaction>
</comment>
<organism evidence="6 8">
    <name type="scientific">Enterococcus durans</name>
    <dbReference type="NCBI Taxonomy" id="53345"/>
    <lineage>
        <taxon>Bacteria</taxon>
        <taxon>Bacillati</taxon>
        <taxon>Bacillota</taxon>
        <taxon>Bacilli</taxon>
        <taxon>Lactobacillales</taxon>
        <taxon>Enterococcaceae</taxon>
        <taxon>Enterococcus</taxon>
    </lineage>
</organism>
<dbReference type="OrthoDB" id="9779753at2"/>
<evidence type="ECO:0000313" key="7">
    <source>
        <dbReference type="Proteomes" id="UP000220669"/>
    </source>
</evidence>
<evidence type="ECO:0000256" key="3">
    <source>
        <dbReference type="PIRNR" id="PIRNR005751"/>
    </source>
</evidence>
<sequence length="334" mass="38485">MENPKRLWLAQDKKAWQQWRALLEKTGLRTDEPVEYTVGIYEQGQLIATGSYQGKIIKCLAVCKNYQSENLLTSIITHLVERLRAVDQNHLFVYTKPENQAIFHSLGFQEILTTQTISFMELGAPSFNQYEAYLRSRKKEGQNQSAIVMNANPFTKGHQYLIETAAAESEQVYVFVLSEERSEFSARDRLEMVKMGVAHLKNVVVLTTNEYLVSSAVFPAYFLKERAPLELAQLQATFDAQLFKQKIAPILMIKRRYVGEEPFSPVTNKYNEAMKAVFYPEITLTIIPRLQVDDSIISATKVREAIQKNDLPLLKKFLPETTYMYLHKLKIIKE</sequence>
<reference evidence="6 8" key="1">
    <citation type="submission" date="2015-06" db="EMBL/GenBank/DDBJ databases">
        <title>The Genome Sequence of Enterococcus durans 4EA1.</title>
        <authorList>
            <consortium name="The Broad Institute Genomics Platform"/>
            <consortium name="The Broad Institute Genome Sequencing Center for Infectious Disease"/>
            <person name="Earl A.M."/>
            <person name="Van Tyne D."/>
            <person name="Lebreton F."/>
            <person name="Saavedra J.T."/>
            <person name="Gilmore M.S."/>
            <person name="Manson Mcguire A."/>
            <person name="Clock S."/>
            <person name="Crupain M."/>
            <person name="Rangan U."/>
            <person name="Young S."/>
            <person name="Abouelleil A."/>
            <person name="Cao P."/>
            <person name="Chapman S.B."/>
            <person name="Griggs A."/>
            <person name="Priest M."/>
            <person name="Shea T."/>
            <person name="Wortman J."/>
            <person name="Nusbaum C."/>
            <person name="Birren B."/>
        </authorList>
    </citation>
    <scope>NUCLEOTIDE SEQUENCE [LARGE SCALE GENOMIC DNA]</scope>
    <source>
        <strain evidence="6 8">4EA1</strain>
    </source>
</reference>
<dbReference type="PANTHER" id="PTHR40599:SF1">
    <property type="entry name" value="[CITRATE [PRO-3S]-LYASE] LIGASE"/>
    <property type="match status" value="1"/>
</dbReference>
<dbReference type="SUPFAM" id="SSF52374">
    <property type="entry name" value="Nucleotidylyl transferase"/>
    <property type="match status" value="1"/>
</dbReference>
<comment type="caution">
    <text evidence="6">The sequence shown here is derived from an EMBL/GenBank/DDBJ whole genome shotgun (WGS) entry which is preliminary data.</text>
</comment>
<dbReference type="PIRSF" id="PIRSF005751">
    <property type="entry name" value="Acet_citr_lig"/>
    <property type="match status" value="1"/>
</dbReference>
<evidence type="ECO:0000313" key="8">
    <source>
        <dbReference type="Proteomes" id="UP000252797"/>
    </source>
</evidence>
<dbReference type="PANTHER" id="PTHR40599">
    <property type="entry name" value="[CITRATE [PRO-3S]-LYASE] LIGASE"/>
    <property type="match status" value="1"/>
</dbReference>
<dbReference type="GO" id="GO:0016829">
    <property type="term" value="F:lyase activity"/>
    <property type="evidence" value="ECO:0007669"/>
    <property type="project" value="UniProtKB-KW"/>
</dbReference>
<dbReference type="SMART" id="SM00764">
    <property type="entry name" value="Citrate_ly_lig"/>
    <property type="match status" value="1"/>
</dbReference>
<dbReference type="InterPro" id="IPR000182">
    <property type="entry name" value="GNAT_dom"/>
</dbReference>